<evidence type="ECO:0000256" key="3">
    <source>
        <dbReference type="ARBA" id="ARBA00022722"/>
    </source>
</evidence>
<keyword evidence="1 6" id="KW-0690">Ribosome biogenesis</keyword>
<gene>
    <name evidence="6" type="primary">mrnC</name>
    <name evidence="8" type="ORF">SAMN02745975_01947</name>
</gene>
<evidence type="ECO:0000259" key="7">
    <source>
        <dbReference type="SMART" id="SM00535"/>
    </source>
</evidence>
<keyword evidence="4 6" id="KW-0255">Endonuclease</keyword>
<dbReference type="GO" id="GO:0019843">
    <property type="term" value="F:rRNA binding"/>
    <property type="evidence" value="ECO:0007669"/>
    <property type="project" value="UniProtKB-UniRule"/>
</dbReference>
<dbReference type="PANTHER" id="PTHR34276">
    <property type="entry name" value="MINI-RIBONUCLEASE 3"/>
    <property type="match status" value="1"/>
</dbReference>
<dbReference type="InterPro" id="IPR036389">
    <property type="entry name" value="RNase_III_sf"/>
</dbReference>
<dbReference type="EC" id="3.1.26.-" evidence="6"/>
<evidence type="ECO:0000256" key="2">
    <source>
        <dbReference type="ARBA" id="ARBA00022552"/>
    </source>
</evidence>
<protein>
    <recommendedName>
        <fullName evidence="6">Mini-ribonuclease 3</fullName>
        <shortName evidence="6">Mini-3</shortName>
        <shortName evidence="6">Mini-RNase 3</shortName>
        <ecNumber evidence="6">3.1.26.-</ecNumber>
    </recommendedName>
    <alternativeName>
        <fullName evidence="6">Mini-RNase III</fullName>
        <shortName evidence="6">Mini-III</shortName>
    </alternativeName>
</protein>
<evidence type="ECO:0000256" key="5">
    <source>
        <dbReference type="ARBA" id="ARBA00022801"/>
    </source>
</evidence>
<dbReference type="CDD" id="cd00593">
    <property type="entry name" value="RIBOc"/>
    <property type="match status" value="1"/>
</dbReference>
<evidence type="ECO:0000313" key="9">
    <source>
        <dbReference type="Proteomes" id="UP000184536"/>
    </source>
</evidence>
<keyword evidence="6" id="KW-0963">Cytoplasm</keyword>
<dbReference type="Gene3D" id="1.10.1520.10">
    <property type="entry name" value="Ribonuclease III domain"/>
    <property type="match status" value="1"/>
</dbReference>
<evidence type="ECO:0000313" key="8">
    <source>
        <dbReference type="EMBL" id="SHJ37253.1"/>
    </source>
</evidence>
<dbReference type="Pfam" id="PF00636">
    <property type="entry name" value="Ribonuclease_3"/>
    <property type="match status" value="1"/>
</dbReference>
<keyword evidence="6" id="KW-0460">Magnesium</keyword>
<dbReference type="SMART" id="SM00535">
    <property type="entry name" value="RIBOc"/>
    <property type="match status" value="1"/>
</dbReference>
<keyword evidence="3 6" id="KW-0540">Nuclease</keyword>
<comment type="similarity">
    <text evidence="6">Belongs to the MrnC RNase family.</text>
</comment>
<keyword evidence="9" id="KW-1185">Reference proteome</keyword>
<dbReference type="InterPro" id="IPR008226">
    <property type="entry name" value="Mini3_fam"/>
</dbReference>
<dbReference type="STRING" id="1121919.SAMN02745975_01947"/>
<keyword evidence="2 6" id="KW-0698">rRNA processing</keyword>
<comment type="subunit">
    <text evidence="6">Homodimer.</text>
</comment>
<dbReference type="SUPFAM" id="SSF69065">
    <property type="entry name" value="RNase III domain-like"/>
    <property type="match status" value="1"/>
</dbReference>
<dbReference type="EMBL" id="FQZV01000022">
    <property type="protein sequence ID" value="SHJ37253.1"/>
    <property type="molecule type" value="Genomic_DNA"/>
</dbReference>
<dbReference type="GO" id="GO:0006364">
    <property type="term" value="P:rRNA processing"/>
    <property type="evidence" value="ECO:0007669"/>
    <property type="project" value="UniProtKB-UniRule"/>
</dbReference>
<keyword evidence="5 6" id="KW-0378">Hydrolase</keyword>
<dbReference type="HAMAP" id="MF_01468">
    <property type="entry name" value="RNase_Mini_III"/>
    <property type="match status" value="1"/>
</dbReference>
<comment type="function">
    <text evidence="6">Involved in correct processing of both the 5' and 3' ends of 23S rRNA precursor. Processes 30S rRNA precursor transcript even in absence of ribonuclease 3 (Rnc); Rnc processes 30S rRNA into smaller rRNA precursors.</text>
</comment>
<name>A0A1M6IRZ5_9FIRM</name>
<comment type="cofactor">
    <cofactor evidence="6">
        <name>Mg(2+)</name>
        <dbReference type="ChEBI" id="CHEBI:18420"/>
    </cofactor>
</comment>
<proteinExistence type="inferred from homology"/>
<dbReference type="RefSeq" id="WP_278319479.1">
    <property type="nucleotide sequence ID" value="NZ_FQZV01000022.1"/>
</dbReference>
<evidence type="ECO:0000256" key="1">
    <source>
        <dbReference type="ARBA" id="ARBA00022517"/>
    </source>
</evidence>
<dbReference type="PANTHER" id="PTHR34276:SF1">
    <property type="entry name" value="MINI-RIBONUCLEASE 3"/>
    <property type="match status" value="1"/>
</dbReference>
<dbReference type="AlphaFoldDB" id="A0A1M6IRZ5"/>
<sequence>MNIDFLRKMGLSAKTKEEIQFTHALVLAYVGDAVYEVFVRTYMIHRYGGNVNSLHRLATKFVKAAAQAEIVHLLEDYLTEEEWGIVKRGRNQKSGTVPKNANVGEYRYATGFETLIGYLYLTEQYDRLDQVIKYALEIIEKKEIIHE</sequence>
<evidence type="ECO:0000256" key="4">
    <source>
        <dbReference type="ARBA" id="ARBA00022759"/>
    </source>
</evidence>
<keyword evidence="6" id="KW-0699">rRNA-binding</keyword>
<feature type="domain" description="RNase III" evidence="7">
    <location>
        <begin position="15"/>
        <end position="141"/>
    </location>
</feature>
<organism evidence="8 9">
    <name type="scientific">Geosporobacter subterraneus DSM 17957</name>
    <dbReference type="NCBI Taxonomy" id="1121919"/>
    <lineage>
        <taxon>Bacteria</taxon>
        <taxon>Bacillati</taxon>
        <taxon>Bacillota</taxon>
        <taxon>Clostridia</taxon>
        <taxon>Peptostreptococcales</taxon>
        <taxon>Thermotaleaceae</taxon>
        <taxon>Geosporobacter</taxon>
    </lineage>
</organism>
<keyword evidence="6" id="KW-0694">RNA-binding</keyword>
<comment type="subcellular location">
    <subcellularLocation>
        <location evidence="6">Cytoplasm</location>
    </subcellularLocation>
</comment>
<feature type="active site" evidence="6">
    <location>
        <position position="32"/>
    </location>
</feature>
<evidence type="ECO:0000256" key="6">
    <source>
        <dbReference type="HAMAP-Rule" id="MF_01468"/>
    </source>
</evidence>
<dbReference type="GO" id="GO:0004525">
    <property type="term" value="F:ribonuclease III activity"/>
    <property type="evidence" value="ECO:0007669"/>
    <property type="project" value="InterPro"/>
</dbReference>
<dbReference type="PIRSF" id="PIRSF005520">
    <property type="entry name" value="UCP005520"/>
    <property type="match status" value="1"/>
</dbReference>
<dbReference type="Proteomes" id="UP000184536">
    <property type="component" value="Unassembled WGS sequence"/>
</dbReference>
<dbReference type="GO" id="GO:0005737">
    <property type="term" value="C:cytoplasm"/>
    <property type="evidence" value="ECO:0007669"/>
    <property type="project" value="UniProtKB-SubCell"/>
</dbReference>
<dbReference type="InterPro" id="IPR000999">
    <property type="entry name" value="RNase_III_dom"/>
</dbReference>
<reference evidence="9" key="1">
    <citation type="submission" date="2016-11" db="EMBL/GenBank/DDBJ databases">
        <authorList>
            <person name="Varghese N."/>
            <person name="Submissions S."/>
        </authorList>
    </citation>
    <scope>NUCLEOTIDE SEQUENCE [LARGE SCALE GENOMIC DNA]</scope>
    <source>
        <strain evidence="9">DSM 17957</strain>
    </source>
</reference>
<accession>A0A1M6IRZ5</accession>